<reference evidence="2 3" key="1">
    <citation type="submission" date="2019-02" db="EMBL/GenBank/DDBJ databases">
        <title>Deep-cultivation of Planctomycetes and their phenomic and genomic characterization uncovers novel biology.</title>
        <authorList>
            <person name="Wiegand S."/>
            <person name="Jogler M."/>
            <person name="Boedeker C."/>
            <person name="Pinto D."/>
            <person name="Vollmers J."/>
            <person name="Rivas-Marin E."/>
            <person name="Kohn T."/>
            <person name="Peeters S.H."/>
            <person name="Heuer A."/>
            <person name="Rast P."/>
            <person name="Oberbeckmann S."/>
            <person name="Bunk B."/>
            <person name="Jeske O."/>
            <person name="Meyerdierks A."/>
            <person name="Storesund J.E."/>
            <person name="Kallscheuer N."/>
            <person name="Luecker S."/>
            <person name="Lage O.M."/>
            <person name="Pohl T."/>
            <person name="Merkel B.J."/>
            <person name="Hornburger P."/>
            <person name="Mueller R.-W."/>
            <person name="Bruemmer F."/>
            <person name="Labrenz M."/>
            <person name="Spormann A.M."/>
            <person name="Op den Camp H."/>
            <person name="Overmann J."/>
            <person name="Amann R."/>
            <person name="Jetten M.S.M."/>
            <person name="Mascher T."/>
            <person name="Medema M.H."/>
            <person name="Devos D.P."/>
            <person name="Kaster A.-K."/>
            <person name="Ovreas L."/>
            <person name="Rohde M."/>
            <person name="Galperin M.Y."/>
            <person name="Jogler C."/>
        </authorList>
    </citation>
    <scope>NUCLEOTIDE SEQUENCE [LARGE SCALE GENOMIC DNA]</scope>
    <source>
        <strain evidence="2 3">Pan44</strain>
    </source>
</reference>
<keyword evidence="1" id="KW-0732">Signal</keyword>
<dbReference type="RefSeq" id="WP_145030260.1">
    <property type="nucleotide sequence ID" value="NZ_CP036271.1"/>
</dbReference>
<dbReference type="AlphaFoldDB" id="A0A517SE54"/>
<gene>
    <name evidence="2" type="ORF">Pan44_24360</name>
</gene>
<evidence type="ECO:0000256" key="1">
    <source>
        <dbReference type="SAM" id="SignalP"/>
    </source>
</evidence>
<sequence length="317" mass="34959" precursor="true">MRWIIGAFLLVAPPAFAAAPPAEKTPAPQPTFEELRLARDSLLESMVRDYGYSLQNGQAVKHIPQPTPAIALDFYRAEQGGVASGPDASFFRYRDGKLVGWGNTFAGGKQKGYTLAQLLDSFFGLKGRLVEGSPSLLQKNLPGDWIILDSALQLPGDAPAQLEKILAKDFDFHVKLEMREVERPAIVVRGTYKYAPTRLDAEKEKADPDQWDVLRIYEDESQLNEEPGGAGGGDFGLFLNWLGEAIDAIVIDERSSQTEGVAISWRRHTESQGSTARDRTRTNAASVLKNIESQTGLTFTHELRPVNVMFVTPAKKN</sequence>
<name>A0A517SE54_9PLAN</name>
<dbReference type="EMBL" id="CP036271">
    <property type="protein sequence ID" value="QDT54403.1"/>
    <property type="molecule type" value="Genomic_DNA"/>
</dbReference>
<evidence type="ECO:0000313" key="2">
    <source>
        <dbReference type="EMBL" id="QDT54403.1"/>
    </source>
</evidence>
<feature type="chain" id="PRO_5022144921" evidence="1">
    <location>
        <begin position="18"/>
        <end position="317"/>
    </location>
</feature>
<dbReference type="KEGG" id="ccos:Pan44_24360"/>
<dbReference type="Proteomes" id="UP000315700">
    <property type="component" value="Chromosome"/>
</dbReference>
<proteinExistence type="predicted"/>
<feature type="signal peptide" evidence="1">
    <location>
        <begin position="1"/>
        <end position="17"/>
    </location>
</feature>
<organism evidence="2 3">
    <name type="scientific">Caulifigura coniformis</name>
    <dbReference type="NCBI Taxonomy" id="2527983"/>
    <lineage>
        <taxon>Bacteria</taxon>
        <taxon>Pseudomonadati</taxon>
        <taxon>Planctomycetota</taxon>
        <taxon>Planctomycetia</taxon>
        <taxon>Planctomycetales</taxon>
        <taxon>Planctomycetaceae</taxon>
        <taxon>Caulifigura</taxon>
    </lineage>
</organism>
<keyword evidence="3" id="KW-1185">Reference proteome</keyword>
<dbReference type="InParanoid" id="A0A517SE54"/>
<accession>A0A517SE54</accession>
<evidence type="ECO:0000313" key="3">
    <source>
        <dbReference type="Proteomes" id="UP000315700"/>
    </source>
</evidence>
<protein>
    <submittedName>
        <fullName evidence="2">Uncharacterized protein</fullName>
    </submittedName>
</protein>